<comment type="caution">
    <text evidence="6">The sequence shown here is derived from an EMBL/GenBank/DDBJ whole genome shotgun (WGS) entry which is preliminary data.</text>
</comment>
<dbReference type="Pfam" id="PF01793">
    <property type="entry name" value="Glyco_transf_15"/>
    <property type="match status" value="2"/>
</dbReference>
<keyword evidence="7" id="KW-1185">Reference proteome</keyword>
<accession>A0A8J5QF74</accession>
<reference evidence="6 7" key="1">
    <citation type="journal article" date="2021" name="DNA Res.">
        <title>Genome analysis of Candida subhashii reveals its hybrid nature and dual mitochondrial genome conformations.</title>
        <authorList>
            <person name="Mixao V."/>
            <person name="Hegedusova E."/>
            <person name="Saus E."/>
            <person name="Pryszcz L.P."/>
            <person name="Cillingova A."/>
            <person name="Nosek J."/>
            <person name="Gabaldon T."/>
        </authorList>
    </citation>
    <scope>NUCLEOTIDE SEQUENCE [LARGE SCALE GENOMIC DNA]</scope>
    <source>
        <strain evidence="6 7">CBS 10753</strain>
    </source>
</reference>
<keyword evidence="2" id="KW-0328">Glycosyltransferase</keyword>
<dbReference type="PANTHER" id="PTHR31121">
    <property type="entry name" value="ALPHA-1,2 MANNOSYLTRANSFERASE KTR1"/>
    <property type="match status" value="1"/>
</dbReference>
<dbReference type="GeneID" id="73468576"/>
<dbReference type="InterPro" id="IPR002685">
    <property type="entry name" value="Glyco_trans_15"/>
</dbReference>
<evidence type="ECO:0000256" key="2">
    <source>
        <dbReference type="ARBA" id="ARBA00022676"/>
    </source>
</evidence>
<dbReference type="EMBL" id="JAGSYN010000067">
    <property type="protein sequence ID" value="KAG7664679.1"/>
    <property type="molecule type" value="Genomic_DNA"/>
</dbReference>
<keyword evidence="4" id="KW-0735">Signal-anchor</keyword>
<dbReference type="GO" id="GO:0006493">
    <property type="term" value="P:protein O-linked glycosylation"/>
    <property type="evidence" value="ECO:0007669"/>
    <property type="project" value="TreeGrafter"/>
</dbReference>
<dbReference type="RefSeq" id="XP_049264911.1">
    <property type="nucleotide sequence ID" value="XM_049405455.1"/>
</dbReference>
<dbReference type="OrthoDB" id="439943at2759"/>
<gene>
    <name evidence="6" type="ORF">J8A68_001775</name>
</gene>
<dbReference type="Proteomes" id="UP000694255">
    <property type="component" value="Unassembled WGS sequence"/>
</dbReference>
<feature type="compositionally biased region" description="Basic and acidic residues" evidence="5">
    <location>
        <begin position="222"/>
        <end position="240"/>
    </location>
</feature>
<proteinExistence type="predicted"/>
<evidence type="ECO:0000313" key="6">
    <source>
        <dbReference type="EMBL" id="KAG7664679.1"/>
    </source>
</evidence>
<evidence type="ECO:0000256" key="4">
    <source>
        <dbReference type="ARBA" id="ARBA00022968"/>
    </source>
</evidence>
<keyword evidence="4" id="KW-0812">Transmembrane</keyword>
<sequence>MDNGAPWPNALAEGTIANANPDTDLRLGKIRDTTQVLHTTTDGKILPEDSNVDIHQVLPPSEVRKTEKVKAAFVTLAGNREIYGLLSSITHVEDRFNGKFNYDWVFFKDVPFTEEFIKLTTSAISSIWTDFFEFLGHNGGFFYERWGDAPVHNIAASLFLPKERIHFFDDLGYCHKPYNSCRSEMQFRVDPKCACDPGMEAGVPKECGIKYYDAMGIPNPWPDKKMQEKEKQEKMKEEEK</sequence>
<evidence type="ECO:0000256" key="1">
    <source>
        <dbReference type="ARBA" id="ARBA00004606"/>
    </source>
</evidence>
<dbReference type="GO" id="GO:0000026">
    <property type="term" value="F:alpha-1,2-mannosyltransferase activity"/>
    <property type="evidence" value="ECO:0007669"/>
    <property type="project" value="TreeGrafter"/>
</dbReference>
<keyword evidence="3" id="KW-0808">Transferase</keyword>
<dbReference type="AlphaFoldDB" id="A0A8J5QF74"/>
<dbReference type="GO" id="GO:0005794">
    <property type="term" value="C:Golgi apparatus"/>
    <property type="evidence" value="ECO:0007669"/>
    <property type="project" value="TreeGrafter"/>
</dbReference>
<comment type="subcellular location">
    <subcellularLocation>
        <location evidence="1">Membrane</location>
        <topology evidence="1">Single-pass type II membrane protein</topology>
    </subcellularLocation>
</comment>
<organism evidence="6 7">
    <name type="scientific">[Candida] subhashii</name>
    <dbReference type="NCBI Taxonomy" id="561895"/>
    <lineage>
        <taxon>Eukaryota</taxon>
        <taxon>Fungi</taxon>
        <taxon>Dikarya</taxon>
        <taxon>Ascomycota</taxon>
        <taxon>Saccharomycotina</taxon>
        <taxon>Pichiomycetes</taxon>
        <taxon>Debaryomycetaceae</taxon>
        <taxon>Spathaspora</taxon>
    </lineage>
</organism>
<name>A0A8J5QF74_9ASCO</name>
<dbReference type="GO" id="GO:0000032">
    <property type="term" value="P:cell wall mannoprotein biosynthetic process"/>
    <property type="evidence" value="ECO:0007669"/>
    <property type="project" value="TreeGrafter"/>
</dbReference>
<dbReference type="PANTHER" id="PTHR31121:SF6">
    <property type="entry name" value="ALPHA-1,2 MANNOSYLTRANSFERASE KTR1"/>
    <property type="match status" value="1"/>
</dbReference>
<evidence type="ECO:0000256" key="5">
    <source>
        <dbReference type="SAM" id="MobiDB-lite"/>
    </source>
</evidence>
<dbReference type="GO" id="GO:0016020">
    <property type="term" value="C:membrane"/>
    <property type="evidence" value="ECO:0007669"/>
    <property type="project" value="UniProtKB-SubCell"/>
</dbReference>
<protein>
    <submittedName>
        <fullName evidence="6">Uncharacterized protein</fullName>
    </submittedName>
</protein>
<evidence type="ECO:0000313" key="7">
    <source>
        <dbReference type="Proteomes" id="UP000694255"/>
    </source>
</evidence>
<feature type="region of interest" description="Disordered" evidence="5">
    <location>
        <begin position="218"/>
        <end position="240"/>
    </location>
</feature>
<dbReference type="GO" id="GO:0006487">
    <property type="term" value="P:protein N-linked glycosylation"/>
    <property type="evidence" value="ECO:0007669"/>
    <property type="project" value="TreeGrafter"/>
</dbReference>
<evidence type="ECO:0000256" key="3">
    <source>
        <dbReference type="ARBA" id="ARBA00022679"/>
    </source>
</evidence>